<keyword evidence="2" id="KW-0645">Protease</keyword>
<keyword evidence="4" id="KW-0378">Hydrolase</keyword>
<dbReference type="EMBL" id="CP052909">
    <property type="protein sequence ID" value="QNJ97163.1"/>
    <property type="molecule type" value="Genomic_DNA"/>
</dbReference>
<dbReference type="CDD" id="cd12797">
    <property type="entry name" value="M23_peptidase"/>
    <property type="match status" value="1"/>
</dbReference>
<name>A0A7G8PS47_9FLAO</name>
<dbReference type="InterPro" id="IPR016047">
    <property type="entry name" value="M23ase_b-sheet_dom"/>
</dbReference>
<dbReference type="GO" id="GO:0006508">
    <property type="term" value="P:proteolysis"/>
    <property type="evidence" value="ECO:0007669"/>
    <property type="project" value="UniProtKB-KW"/>
</dbReference>
<evidence type="ECO:0000259" key="7">
    <source>
        <dbReference type="Pfam" id="PF01551"/>
    </source>
</evidence>
<evidence type="ECO:0000313" key="8">
    <source>
        <dbReference type="EMBL" id="QNJ97163.1"/>
    </source>
</evidence>
<dbReference type="GO" id="GO:0004222">
    <property type="term" value="F:metalloendopeptidase activity"/>
    <property type="evidence" value="ECO:0007669"/>
    <property type="project" value="TreeGrafter"/>
</dbReference>
<proteinExistence type="predicted"/>
<dbReference type="Pfam" id="PF01551">
    <property type="entry name" value="Peptidase_M23"/>
    <property type="match status" value="1"/>
</dbReference>
<dbReference type="InterPro" id="IPR011055">
    <property type="entry name" value="Dup_hybrid_motif"/>
</dbReference>
<keyword evidence="5" id="KW-0862">Zinc</keyword>
<gene>
    <name evidence="8" type="ORF">ALE3EI_0585</name>
</gene>
<evidence type="ECO:0000256" key="3">
    <source>
        <dbReference type="ARBA" id="ARBA00022723"/>
    </source>
</evidence>
<dbReference type="KEGG" id="alti:ALE3EI_0585"/>
<dbReference type="RefSeq" id="WP_186990687.1">
    <property type="nucleotide sequence ID" value="NZ_CP052909.1"/>
</dbReference>
<dbReference type="PANTHER" id="PTHR21666">
    <property type="entry name" value="PEPTIDASE-RELATED"/>
    <property type="match status" value="1"/>
</dbReference>
<feature type="domain" description="M23ase beta-sheet core" evidence="7">
    <location>
        <begin position="95"/>
        <end position="192"/>
    </location>
</feature>
<protein>
    <recommendedName>
        <fullName evidence="7">M23ase beta-sheet core domain-containing protein</fullName>
    </recommendedName>
</protein>
<reference evidence="8 9" key="1">
    <citation type="submission" date="2020-04" db="EMBL/GenBank/DDBJ databases">
        <title>Genome sequence of Altibacter aquimarinus strain ALE3EI.</title>
        <authorList>
            <person name="Oh H.-M."/>
            <person name="Jang D."/>
        </authorList>
    </citation>
    <scope>NUCLEOTIDE SEQUENCE [LARGE SCALE GENOMIC DNA]</scope>
    <source>
        <strain evidence="8 9">ALE3EI</strain>
    </source>
</reference>
<organism evidence="8 9">
    <name type="scientific">Constantimarinum furrinae</name>
    <dbReference type="NCBI Taxonomy" id="2562285"/>
    <lineage>
        <taxon>Bacteria</taxon>
        <taxon>Pseudomonadati</taxon>
        <taxon>Bacteroidota</taxon>
        <taxon>Flavobacteriia</taxon>
        <taxon>Flavobacteriales</taxon>
        <taxon>Flavobacteriaceae</taxon>
        <taxon>Altibacter/Constantimarinum group</taxon>
        <taxon>Constantimarinum</taxon>
    </lineage>
</organism>
<keyword evidence="6" id="KW-0482">Metalloprotease</keyword>
<keyword evidence="3" id="KW-0479">Metal-binding</keyword>
<evidence type="ECO:0000313" key="9">
    <source>
        <dbReference type="Proteomes" id="UP000515514"/>
    </source>
</evidence>
<comment type="cofactor">
    <cofactor evidence="1">
        <name>Zn(2+)</name>
        <dbReference type="ChEBI" id="CHEBI:29105"/>
    </cofactor>
</comment>
<dbReference type="PANTHER" id="PTHR21666:SF288">
    <property type="entry name" value="CELL DIVISION PROTEIN YTFB"/>
    <property type="match status" value="1"/>
</dbReference>
<evidence type="ECO:0000256" key="1">
    <source>
        <dbReference type="ARBA" id="ARBA00001947"/>
    </source>
</evidence>
<dbReference type="SUPFAM" id="SSF51261">
    <property type="entry name" value="Duplicated hybrid motif"/>
    <property type="match status" value="1"/>
</dbReference>
<dbReference type="GO" id="GO:0046872">
    <property type="term" value="F:metal ion binding"/>
    <property type="evidence" value="ECO:0007669"/>
    <property type="project" value="UniProtKB-KW"/>
</dbReference>
<evidence type="ECO:0000256" key="6">
    <source>
        <dbReference type="ARBA" id="ARBA00023049"/>
    </source>
</evidence>
<dbReference type="InterPro" id="IPR050570">
    <property type="entry name" value="Cell_wall_metabolism_enzyme"/>
</dbReference>
<accession>A0A7G8PS47</accession>
<dbReference type="Proteomes" id="UP000515514">
    <property type="component" value="Chromosome"/>
</dbReference>
<dbReference type="Gene3D" id="2.70.70.10">
    <property type="entry name" value="Glucose Permease (Domain IIA)"/>
    <property type="match status" value="1"/>
</dbReference>
<evidence type="ECO:0000256" key="4">
    <source>
        <dbReference type="ARBA" id="ARBA00022801"/>
    </source>
</evidence>
<evidence type="ECO:0000256" key="2">
    <source>
        <dbReference type="ARBA" id="ARBA00022670"/>
    </source>
</evidence>
<evidence type="ECO:0000256" key="5">
    <source>
        <dbReference type="ARBA" id="ARBA00022833"/>
    </source>
</evidence>
<sequence>MGFREWAIQNQVSIRKMFPTLSFTEIIAPNMSASGKFFEDDPQHEDLEKAAHRLKDLEHLHPDALFANGYLEQRSFYNTKAYERQTPEGIEYRNIHLGTDFWVPAQTPIYTPYDGRVVISHDNNFHKDYGPTLILEHRVGQNRFYTLYGHLSRASLELSRVNKIILQGDRIGFIGDASENGNWLPHLHFQLITELLNETENYNGVAFPSEIELWKERCPDPNLIFQEFLPSAENNSE</sequence>
<keyword evidence="9" id="KW-1185">Reference proteome</keyword>
<dbReference type="AlphaFoldDB" id="A0A7G8PS47"/>